<protein>
    <submittedName>
        <fullName evidence="1">Uncharacterized protein</fullName>
    </submittedName>
</protein>
<organism evidence="1 2">
    <name type="scientific">Pyropia yezoensis</name>
    <name type="common">Susabi-nori</name>
    <name type="synonym">Porphyra yezoensis</name>
    <dbReference type="NCBI Taxonomy" id="2788"/>
    <lineage>
        <taxon>Eukaryota</taxon>
        <taxon>Rhodophyta</taxon>
        <taxon>Bangiophyceae</taxon>
        <taxon>Bangiales</taxon>
        <taxon>Bangiaceae</taxon>
        <taxon>Pyropia</taxon>
    </lineage>
</organism>
<reference evidence="1" key="1">
    <citation type="submission" date="2019-11" db="EMBL/GenBank/DDBJ databases">
        <title>Nori genome reveals adaptations in red seaweeds to the harsh intertidal environment.</title>
        <authorList>
            <person name="Wang D."/>
            <person name="Mao Y."/>
        </authorList>
    </citation>
    <scope>NUCLEOTIDE SEQUENCE</scope>
    <source>
        <tissue evidence="1">Gametophyte</tissue>
    </source>
</reference>
<dbReference type="EMBL" id="CM020618">
    <property type="protein sequence ID" value="KAK1861157.1"/>
    <property type="molecule type" value="Genomic_DNA"/>
</dbReference>
<sequence length="435" mass="45082">MPLPTRRPAGAGGGPPAAAAVAVMETNDEAAACRMAAMKKWVRPSRALAGLSARTGGYFQDPFLAPFVDPVVPSPLVLAAPGPPQRAVDVNRGTAIRVAGVDAAVAAFRRAAAALPESASRPPQILALGAGFDTRPAAVRGVRYVEVDYPAVAAAKWRRVVGDRGTAARAALPSTMRRVAAAAGGDDFHVAGVWGAPTPAAATAVDGDAAGGRRGTGYALLGGDLRDVPRLLAVLLAGAGVGWDWASPTLLLCEVALVYMDAGDSGRLLAAIAAAARGCLAVVNFEQIRPDDPFGARMVAQMAAHGCPLRGLAAYPELVDQVRRFRTAGWGAVEAVDALTYFYRYMPPDRRRHIISRERLDDADEWHGLLRHYALVWGATDRRHEGAGPPQSGGGGGGAPNGGAPDLAVADADPRQLASPFVATFLPRPAGRETG</sequence>
<comment type="caution">
    <text evidence="1">The sequence shown here is derived from an EMBL/GenBank/DDBJ whole genome shotgun (WGS) entry which is preliminary data.</text>
</comment>
<gene>
    <name evidence="1" type="ORF">I4F81_003741</name>
</gene>
<evidence type="ECO:0000313" key="2">
    <source>
        <dbReference type="Proteomes" id="UP000798662"/>
    </source>
</evidence>
<name>A0ACC3BTG1_PYRYE</name>
<proteinExistence type="predicted"/>
<dbReference type="Proteomes" id="UP000798662">
    <property type="component" value="Chromosome 1"/>
</dbReference>
<keyword evidence="2" id="KW-1185">Reference proteome</keyword>
<accession>A0ACC3BTG1</accession>
<evidence type="ECO:0000313" key="1">
    <source>
        <dbReference type="EMBL" id="KAK1861157.1"/>
    </source>
</evidence>